<dbReference type="PRINTS" id="PR00032">
    <property type="entry name" value="HTHARAC"/>
</dbReference>
<evidence type="ECO:0000256" key="1">
    <source>
        <dbReference type="ARBA" id="ARBA00023015"/>
    </source>
</evidence>
<accession>A0A2S9Q1C9</accession>
<dbReference type="PANTHER" id="PTHR46796">
    <property type="entry name" value="HTH-TYPE TRANSCRIPTIONAL ACTIVATOR RHAS-RELATED"/>
    <property type="match status" value="1"/>
</dbReference>
<dbReference type="PROSITE" id="PS01124">
    <property type="entry name" value="HTH_ARAC_FAMILY_2"/>
    <property type="match status" value="1"/>
</dbReference>
<dbReference type="GO" id="GO:0043565">
    <property type="term" value="F:sequence-specific DNA binding"/>
    <property type="evidence" value="ECO:0007669"/>
    <property type="project" value="InterPro"/>
</dbReference>
<organism evidence="5 6">
    <name type="scientific">Streptomyces solincola</name>
    <dbReference type="NCBI Taxonomy" id="2100817"/>
    <lineage>
        <taxon>Bacteria</taxon>
        <taxon>Bacillati</taxon>
        <taxon>Actinomycetota</taxon>
        <taxon>Actinomycetes</taxon>
        <taxon>Kitasatosporales</taxon>
        <taxon>Streptomycetaceae</taxon>
        <taxon>Streptomyces</taxon>
    </lineage>
</organism>
<proteinExistence type="predicted"/>
<comment type="caution">
    <text evidence="5">The sequence shown here is derived from an EMBL/GenBank/DDBJ whole genome shotgun (WGS) entry which is preliminary data.</text>
</comment>
<name>A0A2S9Q1C9_9ACTN</name>
<feature type="domain" description="HTH araC/xylS-type" evidence="4">
    <location>
        <begin position="11"/>
        <end position="109"/>
    </location>
</feature>
<dbReference type="RefSeq" id="WP_105867405.1">
    <property type="nucleotide sequence ID" value="NZ_PVLV01000053.1"/>
</dbReference>
<dbReference type="InterPro" id="IPR018060">
    <property type="entry name" value="HTH_AraC"/>
</dbReference>
<evidence type="ECO:0000256" key="3">
    <source>
        <dbReference type="ARBA" id="ARBA00023163"/>
    </source>
</evidence>
<dbReference type="GO" id="GO:0003700">
    <property type="term" value="F:DNA-binding transcription factor activity"/>
    <property type="evidence" value="ECO:0007669"/>
    <property type="project" value="InterPro"/>
</dbReference>
<dbReference type="PROSITE" id="PS00041">
    <property type="entry name" value="HTH_ARAC_FAMILY_1"/>
    <property type="match status" value="1"/>
</dbReference>
<dbReference type="InterPro" id="IPR018062">
    <property type="entry name" value="HTH_AraC-typ_CS"/>
</dbReference>
<keyword evidence="3" id="KW-0804">Transcription</keyword>
<keyword evidence="2" id="KW-0238">DNA-binding</keyword>
<dbReference type="Pfam" id="PF12833">
    <property type="entry name" value="HTH_18"/>
    <property type="match status" value="1"/>
</dbReference>
<dbReference type="SMART" id="SM00342">
    <property type="entry name" value="HTH_ARAC"/>
    <property type="match status" value="1"/>
</dbReference>
<dbReference type="InterPro" id="IPR050204">
    <property type="entry name" value="AraC_XylS_family_regulators"/>
</dbReference>
<keyword evidence="6" id="KW-1185">Reference proteome</keyword>
<dbReference type="InterPro" id="IPR009057">
    <property type="entry name" value="Homeodomain-like_sf"/>
</dbReference>
<sequence length="271" mass="29191">MTTTAIEAAVLRVIDEMHANLGQELTIDDMARTAMFSKFHFTRVFRDVTGASPGRFLSALRLQEAKRLLLETEFSVADISSQVGYSSVGTFSSRFKSCVGVSPSMFRELDGFVPEIAEGTDPAAPAPQEDAAHGALRGRVHLPEDRAAGHCFVGLFATPVPQGRPVRCAVLDGPGAFELRDVPDGTWHVLVHSVPYGYEHLPSGTGRQDVVSVGSYGPVTVHQDTLLMPAEITLRPLDVLDPPILMALLDLRTGAMERQSGGGHHSRPIPA</sequence>
<dbReference type="AlphaFoldDB" id="A0A2S9Q1C9"/>
<protein>
    <submittedName>
        <fullName evidence="5">AraC family transcriptional regulator</fullName>
    </submittedName>
</protein>
<evidence type="ECO:0000313" key="5">
    <source>
        <dbReference type="EMBL" id="PRH80458.1"/>
    </source>
</evidence>
<dbReference type="InterPro" id="IPR020449">
    <property type="entry name" value="Tscrpt_reg_AraC-type_HTH"/>
</dbReference>
<dbReference type="OrthoDB" id="9816011at2"/>
<evidence type="ECO:0000259" key="4">
    <source>
        <dbReference type="PROSITE" id="PS01124"/>
    </source>
</evidence>
<gene>
    <name evidence="5" type="ORF">C6N75_03825</name>
</gene>
<keyword evidence="1" id="KW-0805">Transcription regulation</keyword>
<reference evidence="5 6" key="1">
    <citation type="submission" date="2018-03" db="EMBL/GenBank/DDBJ databases">
        <title>Novel Streptomyces sp. from soil.</title>
        <authorList>
            <person name="Tan G.Y.A."/>
            <person name="Lee Z.Y."/>
        </authorList>
    </citation>
    <scope>NUCLEOTIDE SEQUENCE [LARGE SCALE GENOMIC DNA]</scope>
    <source>
        <strain evidence="5 6">ST5x</strain>
    </source>
</reference>
<dbReference type="Proteomes" id="UP000239322">
    <property type="component" value="Unassembled WGS sequence"/>
</dbReference>
<evidence type="ECO:0000313" key="6">
    <source>
        <dbReference type="Proteomes" id="UP000239322"/>
    </source>
</evidence>
<evidence type="ECO:0000256" key="2">
    <source>
        <dbReference type="ARBA" id="ARBA00023125"/>
    </source>
</evidence>
<dbReference type="EMBL" id="PVLV01000053">
    <property type="protein sequence ID" value="PRH80458.1"/>
    <property type="molecule type" value="Genomic_DNA"/>
</dbReference>
<dbReference type="Gene3D" id="1.10.10.60">
    <property type="entry name" value="Homeodomain-like"/>
    <property type="match status" value="2"/>
</dbReference>
<dbReference type="SUPFAM" id="SSF46689">
    <property type="entry name" value="Homeodomain-like"/>
    <property type="match status" value="2"/>
</dbReference>